<dbReference type="PaxDb" id="3218-PP1S9_222V6.1"/>
<feature type="compositionally biased region" description="Polar residues" evidence="1">
    <location>
        <begin position="585"/>
        <end position="596"/>
    </location>
</feature>
<dbReference type="Gramene" id="Pp3c20_6950V3.3">
    <property type="protein sequence ID" value="Pp3c20_6950V3.3"/>
    <property type="gene ID" value="Pp3c20_6950"/>
</dbReference>
<dbReference type="PANTHER" id="PTHR12507">
    <property type="entry name" value="REDUCED GROWTH PHENOTYPE 1 RGP1, YEAST -RELATED"/>
    <property type="match status" value="1"/>
</dbReference>
<dbReference type="GO" id="GO:0000139">
    <property type="term" value="C:Golgi membrane"/>
    <property type="evidence" value="ECO:0000318"/>
    <property type="project" value="GO_Central"/>
</dbReference>
<reference evidence="2 4" key="2">
    <citation type="journal article" date="2018" name="Plant J.">
        <title>The Physcomitrella patens chromosome-scale assembly reveals moss genome structure and evolution.</title>
        <authorList>
            <person name="Lang D."/>
            <person name="Ullrich K.K."/>
            <person name="Murat F."/>
            <person name="Fuchs J."/>
            <person name="Jenkins J."/>
            <person name="Haas F.B."/>
            <person name="Piednoel M."/>
            <person name="Gundlach H."/>
            <person name="Van Bel M."/>
            <person name="Meyberg R."/>
            <person name="Vives C."/>
            <person name="Morata J."/>
            <person name="Symeonidi A."/>
            <person name="Hiss M."/>
            <person name="Muchero W."/>
            <person name="Kamisugi Y."/>
            <person name="Saleh O."/>
            <person name="Blanc G."/>
            <person name="Decker E.L."/>
            <person name="van Gessel N."/>
            <person name="Grimwood J."/>
            <person name="Hayes R.D."/>
            <person name="Graham S.W."/>
            <person name="Gunter L.E."/>
            <person name="McDaniel S.F."/>
            <person name="Hoernstein S.N.W."/>
            <person name="Larsson A."/>
            <person name="Li F.W."/>
            <person name="Perroud P.F."/>
            <person name="Phillips J."/>
            <person name="Ranjan P."/>
            <person name="Rokshar D.S."/>
            <person name="Rothfels C.J."/>
            <person name="Schneider L."/>
            <person name="Shu S."/>
            <person name="Stevenson D.W."/>
            <person name="Thummler F."/>
            <person name="Tillich M."/>
            <person name="Villarreal Aguilar J.C."/>
            <person name="Widiez T."/>
            <person name="Wong G.K."/>
            <person name="Wymore A."/>
            <person name="Zhang Y."/>
            <person name="Zimmer A.D."/>
            <person name="Quatrano R.S."/>
            <person name="Mayer K.F.X."/>
            <person name="Goodstein D."/>
            <person name="Casacuberta J.M."/>
            <person name="Vandepoele K."/>
            <person name="Reski R."/>
            <person name="Cuming A.C."/>
            <person name="Tuskan G.A."/>
            <person name="Maumus F."/>
            <person name="Salse J."/>
            <person name="Schmutz J."/>
            <person name="Rensing S.A."/>
        </authorList>
    </citation>
    <scope>NUCLEOTIDE SEQUENCE [LARGE SCALE GENOMIC DNA]</scope>
    <source>
        <strain evidence="3 4">cv. Gransden 2004</strain>
    </source>
</reference>
<dbReference type="Pfam" id="PF08737">
    <property type="entry name" value="Rgp1"/>
    <property type="match status" value="1"/>
</dbReference>
<sequence length="596" mass="65395">MSFLESFPFLGRRGKALTDGQELDAAGAPRSPRTACLSPPSLKVTLEKNVYRPGDMVVATIKIINESPEGRLGTVRDLTADAVLIESLSVDVRGIEKVDPQWLVTPKPPPGSKQRRGERTMLKSSSAVIVSNALIFQGSSNSYMVRTSLPELLPPTFRGTAVRYLYYISTALRWSRCASENGHGPSPPANSERLEVRTALPIWTLPHTNGLTSDVSHYGHSGIVPPYTLVLEIQWKEDNSESVWAWAADASLRNGEDRTSTPKSDGGSAFTSPTKSISLDRFDRSYSISSRATPLHLDPSFSAQSLSSRDSLSTSASVTDFSATPSISKQNGAFDSGSALKRACSLDCLSNEAFIASMNAHHLNGVASRHSNRVEEEVIPDSPNSSPAVYNRGKSYNIRMDGEVLVKFSPKNPTSTYYFGDMVTGTLQFFHNDKRRCLEVTAVLETREVLNPAVVHPSRKNSSTITKVHSEYYEIVNDVISTQFLFSIPLDGPASMATPLMSLDWILRFEFVATPLNVDWSKVEHPMLIDVSQRRKGEWNLPIIVHATPPKKPLPEAENSAKSWARSPSAIYKSLCEEYPERGSDTASPSGSIARD</sequence>
<dbReference type="EnsemblPlants" id="Pp3c20_6950V3.1">
    <property type="protein sequence ID" value="Pp3c20_6950V3.1"/>
    <property type="gene ID" value="Pp3c20_6950"/>
</dbReference>
<dbReference type="FunCoup" id="A0A2K1IUC8">
    <property type="interactions" value="2327"/>
</dbReference>
<protein>
    <submittedName>
        <fullName evidence="2 3">Uncharacterized protein</fullName>
    </submittedName>
</protein>
<accession>A0A2K1IUC8</accession>
<feature type="region of interest" description="Disordered" evidence="1">
    <location>
        <begin position="577"/>
        <end position="596"/>
    </location>
</feature>
<dbReference type="OMA" id="PGMDHEN"/>
<name>A0A2K1IUC8_PHYPA</name>
<dbReference type="Proteomes" id="UP000006727">
    <property type="component" value="Chromosome 20"/>
</dbReference>
<gene>
    <name evidence="3" type="primary">LOC112273334</name>
    <name evidence="2" type="ORF">PHYPA_024823</name>
</gene>
<dbReference type="GO" id="GO:0042147">
    <property type="term" value="P:retrograde transport, endosome to Golgi"/>
    <property type="evidence" value="ECO:0000318"/>
    <property type="project" value="GO_Central"/>
</dbReference>
<dbReference type="RefSeq" id="XP_024357747.1">
    <property type="nucleotide sequence ID" value="XM_024501979.2"/>
</dbReference>
<organism evidence="2">
    <name type="scientific">Physcomitrium patens</name>
    <name type="common">Spreading-leaved earth moss</name>
    <name type="synonym">Physcomitrella patens</name>
    <dbReference type="NCBI Taxonomy" id="3218"/>
    <lineage>
        <taxon>Eukaryota</taxon>
        <taxon>Viridiplantae</taxon>
        <taxon>Streptophyta</taxon>
        <taxon>Embryophyta</taxon>
        <taxon>Bryophyta</taxon>
        <taxon>Bryophytina</taxon>
        <taxon>Bryopsida</taxon>
        <taxon>Funariidae</taxon>
        <taxon>Funariales</taxon>
        <taxon>Funariaceae</taxon>
        <taxon>Physcomitrium</taxon>
    </lineage>
</organism>
<evidence type="ECO:0000313" key="4">
    <source>
        <dbReference type="Proteomes" id="UP000006727"/>
    </source>
</evidence>
<dbReference type="GO" id="GO:0034066">
    <property type="term" value="C:Ric1-Rgp1 guanyl-nucleotide exchange factor complex"/>
    <property type="evidence" value="ECO:0000318"/>
    <property type="project" value="GO_Central"/>
</dbReference>
<reference evidence="2 4" key="1">
    <citation type="journal article" date="2008" name="Science">
        <title>The Physcomitrella genome reveals evolutionary insights into the conquest of land by plants.</title>
        <authorList>
            <person name="Rensing S."/>
            <person name="Lang D."/>
            <person name="Zimmer A."/>
            <person name="Terry A."/>
            <person name="Salamov A."/>
            <person name="Shapiro H."/>
            <person name="Nishiyama T."/>
            <person name="Perroud P.-F."/>
            <person name="Lindquist E."/>
            <person name="Kamisugi Y."/>
            <person name="Tanahashi T."/>
            <person name="Sakakibara K."/>
            <person name="Fujita T."/>
            <person name="Oishi K."/>
            <person name="Shin-I T."/>
            <person name="Kuroki Y."/>
            <person name="Toyoda A."/>
            <person name="Suzuki Y."/>
            <person name="Hashimoto A."/>
            <person name="Yamaguchi K."/>
            <person name="Sugano A."/>
            <person name="Kohara Y."/>
            <person name="Fujiyama A."/>
            <person name="Anterola A."/>
            <person name="Aoki S."/>
            <person name="Ashton N."/>
            <person name="Barbazuk W.B."/>
            <person name="Barker E."/>
            <person name="Bennetzen J."/>
            <person name="Bezanilla M."/>
            <person name="Blankenship R."/>
            <person name="Cho S.H."/>
            <person name="Dutcher S."/>
            <person name="Estelle M."/>
            <person name="Fawcett J.A."/>
            <person name="Gundlach H."/>
            <person name="Hanada K."/>
            <person name="Heyl A."/>
            <person name="Hicks K.A."/>
            <person name="Hugh J."/>
            <person name="Lohr M."/>
            <person name="Mayer K."/>
            <person name="Melkozernov A."/>
            <person name="Murata T."/>
            <person name="Nelson D."/>
            <person name="Pils B."/>
            <person name="Prigge M."/>
            <person name="Reiss B."/>
            <person name="Renner T."/>
            <person name="Rombauts S."/>
            <person name="Rushton P."/>
            <person name="Sanderfoot A."/>
            <person name="Schween G."/>
            <person name="Shiu S.-H."/>
            <person name="Stueber K."/>
            <person name="Theodoulou F.L."/>
            <person name="Tu H."/>
            <person name="Van de Peer Y."/>
            <person name="Verrier P.J."/>
            <person name="Waters E."/>
            <person name="Wood A."/>
            <person name="Yang L."/>
            <person name="Cove D."/>
            <person name="Cuming A."/>
            <person name="Hasebe M."/>
            <person name="Lucas S."/>
            <person name="Mishler D.B."/>
            <person name="Reski R."/>
            <person name="Grigoriev I."/>
            <person name="Quatrano R.S."/>
            <person name="Boore J.L."/>
        </authorList>
    </citation>
    <scope>NUCLEOTIDE SEQUENCE [LARGE SCALE GENOMIC DNA]</scope>
    <source>
        <strain evidence="3 4">cv. Gransden 2004</strain>
    </source>
</reference>
<dbReference type="STRING" id="3218.A0A2K1IUC8"/>
<dbReference type="KEGG" id="ppp:112273334"/>
<evidence type="ECO:0000256" key="1">
    <source>
        <dbReference type="SAM" id="MobiDB-lite"/>
    </source>
</evidence>
<proteinExistence type="predicted"/>
<dbReference type="GeneID" id="112273334"/>
<evidence type="ECO:0000313" key="2">
    <source>
        <dbReference type="EMBL" id="PNR32880.1"/>
    </source>
</evidence>
<dbReference type="InterPro" id="IPR014848">
    <property type="entry name" value="Rgp1"/>
</dbReference>
<dbReference type="Gramene" id="Pp3c20_6950V3.1">
    <property type="protein sequence ID" value="Pp3c20_6950V3.1"/>
    <property type="gene ID" value="Pp3c20_6950"/>
</dbReference>
<dbReference type="GO" id="GO:0005829">
    <property type="term" value="C:cytosol"/>
    <property type="evidence" value="ECO:0007669"/>
    <property type="project" value="GOC"/>
</dbReference>
<dbReference type="AlphaFoldDB" id="A0A2K1IUC8"/>
<reference evidence="3" key="3">
    <citation type="submission" date="2020-12" db="UniProtKB">
        <authorList>
            <consortium name="EnsemblPlants"/>
        </authorList>
    </citation>
    <scope>IDENTIFICATION</scope>
</reference>
<dbReference type="OrthoDB" id="1918at2759"/>
<dbReference type="EnsemblPlants" id="Pp3c20_6950V3.3">
    <property type="protein sequence ID" value="Pp3c20_6950V3.3"/>
    <property type="gene ID" value="Pp3c20_6950"/>
</dbReference>
<keyword evidence="4" id="KW-1185">Reference proteome</keyword>
<dbReference type="EMBL" id="ABEU02000020">
    <property type="protein sequence ID" value="PNR32880.1"/>
    <property type="molecule type" value="Genomic_DNA"/>
</dbReference>
<evidence type="ECO:0000313" key="3">
    <source>
        <dbReference type="EnsemblPlants" id="Pp3c20_6950V3.1"/>
    </source>
</evidence>